<sequence>MKIMQIKFFTKTPLPIKEIFQKFVDHGKNPINIKQNNTILVKSVQTEMLDLKIDLVAVFIFMSTVSLCTSTTDVLYVPMIDKICVLEKLNQSRLLFEKEIIFSAVTTFPHCIGICYKNILHSNHQILSFDWVKQRCIHYSNVSRMRVVDNIENTNKATFYLLEECVNVNSNVTINEGEMEEIIYANGTTLLEPVHEECSVERFSFNASRSAKRTGAMFYCTHLEICISYCRMTISPVVCNAVLFSQSEGICTLLNYEGERQNKGNLEKNFISEFFVLYDCRYAAEAAVESELLGLDNYTISEHYHSQIKLYSSTRVISCEIYRLPFVEKFLSMRVSLWLTNIFKECLQLCIFANSTNEKCNSVYYSKKMGTCLILNIANESDVRMENTSSDSTPFLYYISNCTENDRSLDLSFDYETDSAPEYSDGELEYHLDEIVHENYNVEEEENEEESTETSLSFVIGNTILEQDIINSSAMRIVKFYDFMEICITEKLNFELLEYAVASEVAKRCWSLNSCLLTCRSSVLRTGCRGVLFSRQNSRCHLLHVGDIFDHVIVNPEDEVVRLISCKKDREDERTNNPEPLRYYIEEMHQVCQIELYISSVLSSWIPISTIEDVDNFQKCLKFCATHKQCSAFNFSNVKLCTLLESGSVNNMYNKPNNSVFAEVLYCEPGTVIDLIY</sequence>
<evidence type="ECO:0000313" key="3">
    <source>
        <dbReference type="EMBL" id="KRY22922.1"/>
    </source>
</evidence>
<name>A0A0V1AEG0_9BILA</name>
<feature type="transmembrane region" description="Helical" evidence="1">
    <location>
        <begin position="55"/>
        <end position="77"/>
    </location>
</feature>
<organism evidence="3 4">
    <name type="scientific">Trichinella patagoniensis</name>
    <dbReference type="NCBI Taxonomy" id="990121"/>
    <lineage>
        <taxon>Eukaryota</taxon>
        <taxon>Metazoa</taxon>
        <taxon>Ecdysozoa</taxon>
        <taxon>Nematoda</taxon>
        <taxon>Enoplea</taxon>
        <taxon>Dorylaimia</taxon>
        <taxon>Trichinellida</taxon>
        <taxon>Trichinellidae</taxon>
        <taxon>Trichinella</taxon>
    </lineage>
</organism>
<dbReference type="Pfam" id="PF00024">
    <property type="entry name" value="PAN_1"/>
    <property type="match status" value="1"/>
</dbReference>
<gene>
    <name evidence="3" type="ORF">T12_15752</name>
</gene>
<comment type="caution">
    <text evidence="3">The sequence shown here is derived from an EMBL/GenBank/DDBJ whole genome shotgun (WGS) entry which is preliminary data.</text>
</comment>
<evidence type="ECO:0000256" key="1">
    <source>
        <dbReference type="SAM" id="Phobius"/>
    </source>
</evidence>
<reference evidence="3 4" key="1">
    <citation type="submission" date="2015-01" db="EMBL/GenBank/DDBJ databases">
        <title>Evolution of Trichinella species and genotypes.</title>
        <authorList>
            <person name="Korhonen P.K."/>
            <person name="Edoardo P."/>
            <person name="Giuseppe L.R."/>
            <person name="Gasser R.B."/>
        </authorList>
    </citation>
    <scope>NUCLEOTIDE SEQUENCE [LARGE SCALE GENOMIC DNA]</scope>
    <source>
        <strain evidence="3">ISS2496</strain>
    </source>
</reference>
<dbReference type="AlphaFoldDB" id="A0A0V1AEG0"/>
<accession>A0A0V1AEG0</accession>
<evidence type="ECO:0000313" key="4">
    <source>
        <dbReference type="Proteomes" id="UP000054783"/>
    </source>
</evidence>
<dbReference type="EMBL" id="JYDQ01000006">
    <property type="protein sequence ID" value="KRY22922.1"/>
    <property type="molecule type" value="Genomic_DNA"/>
</dbReference>
<evidence type="ECO:0000259" key="2">
    <source>
        <dbReference type="PROSITE" id="PS50948"/>
    </source>
</evidence>
<dbReference type="PROSITE" id="PS50948">
    <property type="entry name" value="PAN"/>
    <property type="match status" value="1"/>
</dbReference>
<keyword evidence="1" id="KW-1133">Transmembrane helix</keyword>
<keyword evidence="1" id="KW-0472">Membrane</keyword>
<dbReference type="OrthoDB" id="5916776at2759"/>
<dbReference type="InterPro" id="IPR003609">
    <property type="entry name" value="Pan_app"/>
</dbReference>
<keyword evidence="4" id="KW-1185">Reference proteome</keyword>
<dbReference type="Proteomes" id="UP000054783">
    <property type="component" value="Unassembled WGS sequence"/>
</dbReference>
<protein>
    <recommendedName>
        <fullName evidence="2">Apple domain-containing protein</fullName>
    </recommendedName>
</protein>
<keyword evidence="1" id="KW-0812">Transmembrane</keyword>
<proteinExistence type="predicted"/>
<feature type="domain" description="Apple" evidence="2">
    <location>
        <begin position="592"/>
        <end position="667"/>
    </location>
</feature>